<sequence>MEFKEDIFPEHKDKIGGLVQFVNLPYESAVEYAWDQLRVTQKGVNFPVRTDYAVSSGEFVEKISAGQDSFLAVETINPRWIAVMGTGKFAVANRFFLPSNTAFWGDSYPISKGGRDCFCSTR</sequence>
<accession>A0ABD0BEH4</accession>
<evidence type="ECO:0000313" key="2">
    <source>
        <dbReference type="Proteomes" id="UP001205910"/>
    </source>
</evidence>
<dbReference type="Proteomes" id="UP001205910">
    <property type="component" value="Unassembled WGS sequence"/>
</dbReference>
<dbReference type="AlphaFoldDB" id="A0ABD0BEH4"/>
<comment type="caution">
    <text evidence="1">The sequence shown here is derived from an EMBL/GenBank/DDBJ whole genome shotgun (WGS) entry which is preliminary data.</text>
</comment>
<gene>
    <name evidence="1" type="ORF">CULCOIPH005_03760</name>
</gene>
<reference evidence="1 2" key="1">
    <citation type="submission" date="2021-11" db="EMBL/GenBank/DDBJ databases">
        <title>Whole genome sequences of diphtheriae toxin producing Corynebacterium ulcerans isolates from cats in Osaka, Japan.</title>
        <authorList>
            <person name="Umeda K."/>
            <person name="Hirai Y."/>
        </authorList>
    </citation>
    <scope>NUCLEOTIDE SEQUENCE [LARGE SCALE GENOMIC DNA]</scope>
    <source>
        <strain evidence="1 2">12109B-1</strain>
    </source>
</reference>
<evidence type="ECO:0000313" key="1">
    <source>
        <dbReference type="EMBL" id="GJJ42187.1"/>
    </source>
</evidence>
<organism evidence="1 2">
    <name type="scientific">Corynebacterium ulcerans</name>
    <dbReference type="NCBI Taxonomy" id="65058"/>
    <lineage>
        <taxon>Bacteria</taxon>
        <taxon>Bacillati</taxon>
        <taxon>Actinomycetota</taxon>
        <taxon>Actinomycetes</taxon>
        <taxon>Mycobacteriales</taxon>
        <taxon>Corynebacteriaceae</taxon>
        <taxon>Corynebacterium</taxon>
    </lineage>
</organism>
<proteinExistence type="predicted"/>
<dbReference type="EMBL" id="BQFK01000001">
    <property type="protein sequence ID" value="GJJ42187.1"/>
    <property type="molecule type" value="Genomic_DNA"/>
</dbReference>
<dbReference type="RefSeq" id="WP_014835816.1">
    <property type="nucleotide sequence ID" value="NZ_AP019662.1"/>
</dbReference>
<name>A0ABD0BEH4_CORUL</name>
<protein>
    <submittedName>
        <fullName evidence="1">Uncharacterized protein</fullName>
    </submittedName>
</protein>